<dbReference type="AlphaFoldDB" id="A0A0U5FHH1"/>
<evidence type="ECO:0000256" key="3">
    <source>
        <dbReference type="ARBA" id="ARBA00022692"/>
    </source>
</evidence>
<dbReference type="GO" id="GO:0022857">
    <property type="term" value="F:transmembrane transporter activity"/>
    <property type="evidence" value="ECO:0007669"/>
    <property type="project" value="InterPro"/>
</dbReference>
<evidence type="ECO:0000256" key="4">
    <source>
        <dbReference type="ARBA" id="ARBA00022989"/>
    </source>
</evidence>
<feature type="transmembrane region" description="Helical" evidence="6">
    <location>
        <begin position="91"/>
        <end position="110"/>
    </location>
</feature>
<accession>A0A0U5FHH1</accession>
<dbReference type="PATRIC" id="fig|434928.28.peg.342"/>
<dbReference type="EMBL" id="CCXZ01000166">
    <property type="protein sequence ID" value="CEG17906.1"/>
    <property type="molecule type" value="Genomic_DNA"/>
</dbReference>
<dbReference type="KEGG" id="xcm:J164_00418"/>
<dbReference type="InterPro" id="IPR036259">
    <property type="entry name" value="MFS_trans_sf"/>
</dbReference>
<dbReference type="RefSeq" id="WP_011050230.1">
    <property type="nucleotide sequence ID" value="NZ_CAVLHM010000066.1"/>
</dbReference>
<dbReference type="KEGG" id="xcr:J163_00418"/>
<feature type="transmembrane region" description="Helical" evidence="6">
    <location>
        <begin position="284"/>
        <end position="304"/>
    </location>
</feature>
<dbReference type="InterPro" id="IPR020846">
    <property type="entry name" value="MFS_dom"/>
</dbReference>
<dbReference type="CDD" id="cd17324">
    <property type="entry name" value="MFS_NepI_like"/>
    <property type="match status" value="1"/>
</dbReference>
<evidence type="ECO:0000256" key="5">
    <source>
        <dbReference type="ARBA" id="ARBA00023136"/>
    </source>
</evidence>
<reference evidence="8 10" key="1">
    <citation type="submission" date="2014-09" db="EMBL/GenBank/DDBJ databases">
        <authorList>
            <person name="Regsiter A."/>
        </authorList>
    </citation>
    <scope>NUCLEOTIDE SEQUENCE [LARGE SCALE GENOMIC DNA]</scope>
</reference>
<keyword evidence="4 6" id="KW-1133">Transmembrane helix</keyword>
<dbReference type="InterPro" id="IPR050189">
    <property type="entry name" value="MFS_Efflux_Transporters"/>
</dbReference>
<protein>
    <submittedName>
        <fullName evidence="9">MFS transporter</fullName>
    </submittedName>
    <submittedName>
        <fullName evidence="8">Transcription regulatory protein OpdE</fullName>
    </submittedName>
</protein>
<dbReference type="PROSITE" id="PS50850">
    <property type="entry name" value="MFS"/>
    <property type="match status" value="1"/>
</dbReference>
<evidence type="ECO:0000259" key="7">
    <source>
        <dbReference type="PROSITE" id="PS50850"/>
    </source>
</evidence>
<evidence type="ECO:0000313" key="10">
    <source>
        <dbReference type="Proteomes" id="UP000052230"/>
    </source>
</evidence>
<feature type="transmembrane region" description="Helical" evidence="6">
    <location>
        <begin position="58"/>
        <end position="79"/>
    </location>
</feature>
<organism evidence="8 10">
    <name type="scientific">Xanthomonas citri pv. citri</name>
    <dbReference type="NCBI Taxonomy" id="611301"/>
    <lineage>
        <taxon>Bacteria</taxon>
        <taxon>Pseudomonadati</taxon>
        <taxon>Pseudomonadota</taxon>
        <taxon>Gammaproteobacteria</taxon>
        <taxon>Lysobacterales</taxon>
        <taxon>Lysobacteraceae</taxon>
        <taxon>Xanthomonas</taxon>
    </lineage>
</organism>
<dbReference type="KEGG" id="xcf:J172_00413"/>
<comment type="subcellular location">
    <subcellularLocation>
        <location evidence="1">Cell membrane</location>
        <topology evidence="1">Multi-pass membrane protein</topology>
    </subcellularLocation>
</comment>
<dbReference type="GeneID" id="66909516"/>
<sequence>MQASSLATDSTSRTAPVATRQTWSAVGSMSLCVALLIASEFMPVSLLTPIASDLHASAGMAGQAISISGLFAVVASLLIAPLSSRFNRRHVLIALTGMMLLSLLLIANAHSFGMLMVARALLGITIGGFWALSTATVMRLMPEHAVPKALGIVFIGNAVAAAFAAPLGSYLGASIGWRGVFWGMLPLVALTIVWQWRSLPSMLAQGATSLGSIVTLLKRRYVARAMLAVMLGFAGAFSAFTYFRPFLETVAQVDVSQLSLLLLGLGLAGFVGTSAATALVPKRLFTLLSVLPVALGVVTISMLLAGHLVWAVAVAMIAWGTLNSAMPVAWSTWLSRCVKDAPESGGGLMVAAIQLSIMLGGAAGGVLLDHVSIGATFVGASVLLLASSLVAGRGDRLQP</sequence>
<feature type="transmembrane region" description="Helical" evidence="6">
    <location>
        <begin position="149"/>
        <end position="169"/>
    </location>
</feature>
<dbReference type="KEGG" id="xcu:J159_00419"/>
<evidence type="ECO:0000256" key="2">
    <source>
        <dbReference type="ARBA" id="ARBA00022475"/>
    </source>
</evidence>
<keyword evidence="2" id="KW-1003">Cell membrane</keyword>
<dbReference type="PANTHER" id="PTHR43124">
    <property type="entry name" value="PURINE EFFLUX PUMP PBUE"/>
    <property type="match status" value="1"/>
</dbReference>
<dbReference type="OMA" id="AIPVCWS"/>
<dbReference type="InterPro" id="IPR011701">
    <property type="entry name" value="MFS"/>
</dbReference>
<gene>
    <name evidence="8" type="primary">opdE</name>
    <name evidence="9" type="ORF">GUH15_26965</name>
    <name evidence="8" type="ORF">XAC3562_70178</name>
</gene>
<comment type="caution">
    <text evidence="8">The sequence shown here is derived from an EMBL/GenBank/DDBJ whole genome shotgun (WGS) entry which is preliminary data.</text>
</comment>
<dbReference type="PANTHER" id="PTHR43124:SF5">
    <property type="entry name" value="PURINE RIBONUCLEOSIDE EFFLUX PUMP NEPI"/>
    <property type="match status" value="1"/>
</dbReference>
<dbReference type="SUPFAM" id="SSF103473">
    <property type="entry name" value="MFS general substrate transporter"/>
    <property type="match status" value="1"/>
</dbReference>
<proteinExistence type="predicted"/>
<feature type="transmembrane region" description="Helical" evidence="6">
    <location>
        <begin position="346"/>
        <end position="367"/>
    </location>
</feature>
<keyword evidence="3 6" id="KW-0812">Transmembrane</keyword>
<feature type="transmembrane region" description="Helical" evidence="6">
    <location>
        <begin position="175"/>
        <end position="194"/>
    </location>
</feature>
<dbReference type="EMBL" id="JAABFR010002327">
    <property type="protein sequence ID" value="MBD4339623.1"/>
    <property type="molecule type" value="Genomic_DNA"/>
</dbReference>
<keyword evidence="5 6" id="KW-0472">Membrane</keyword>
<feature type="transmembrane region" description="Helical" evidence="6">
    <location>
        <begin position="373"/>
        <end position="392"/>
    </location>
</feature>
<name>A0A0U5FHH1_XANCI</name>
<feature type="domain" description="Major facilitator superfamily (MFS) profile" evidence="7">
    <location>
        <begin position="1"/>
        <end position="398"/>
    </location>
</feature>
<feature type="transmembrane region" description="Helical" evidence="6">
    <location>
        <begin position="255"/>
        <end position="272"/>
    </location>
</feature>
<dbReference type="Pfam" id="PF07690">
    <property type="entry name" value="MFS_1"/>
    <property type="match status" value="1"/>
</dbReference>
<evidence type="ECO:0000313" key="8">
    <source>
        <dbReference type="EMBL" id="CEG17906.1"/>
    </source>
</evidence>
<dbReference type="KEGG" id="xcn:J169_00418"/>
<evidence type="ECO:0000313" key="9">
    <source>
        <dbReference type="EMBL" id="MBD4339623.1"/>
    </source>
</evidence>
<dbReference type="Proteomes" id="UP000052230">
    <property type="component" value="Unassembled WGS sequence"/>
</dbReference>
<feature type="transmembrane region" description="Helical" evidence="6">
    <location>
        <begin position="310"/>
        <end position="334"/>
    </location>
</feature>
<dbReference type="Gene3D" id="1.20.1250.20">
    <property type="entry name" value="MFS general substrate transporter like domains"/>
    <property type="match status" value="1"/>
</dbReference>
<dbReference type="GO" id="GO:0005886">
    <property type="term" value="C:plasma membrane"/>
    <property type="evidence" value="ECO:0007669"/>
    <property type="project" value="UniProtKB-SubCell"/>
</dbReference>
<feature type="transmembrane region" description="Helical" evidence="6">
    <location>
        <begin position="116"/>
        <end position="137"/>
    </location>
</feature>
<dbReference type="KEGG" id="xcw:J162_00418"/>
<reference evidence="9" key="2">
    <citation type="submission" date="2020-01" db="EMBL/GenBank/DDBJ databases">
        <authorList>
            <person name="Richard D."/>
        </authorList>
    </citation>
    <scope>NUCLEOTIDE SEQUENCE</scope>
    <source>
        <strain evidence="9">JP541</strain>
    </source>
</reference>
<dbReference type="Proteomes" id="UP000653002">
    <property type="component" value="Unassembled WGS sequence"/>
</dbReference>
<evidence type="ECO:0000256" key="6">
    <source>
        <dbReference type="SAM" id="Phobius"/>
    </source>
</evidence>
<keyword evidence="10" id="KW-1185">Reference proteome</keyword>
<feature type="transmembrane region" description="Helical" evidence="6">
    <location>
        <begin position="221"/>
        <end position="243"/>
    </location>
</feature>
<evidence type="ECO:0000256" key="1">
    <source>
        <dbReference type="ARBA" id="ARBA00004651"/>
    </source>
</evidence>
<feature type="transmembrane region" description="Helical" evidence="6">
    <location>
        <begin position="21"/>
        <end position="38"/>
    </location>
</feature>